<dbReference type="EMBL" id="JAULUE010002065">
    <property type="protein sequence ID" value="KAK5879455.1"/>
    <property type="molecule type" value="Genomic_DNA"/>
</dbReference>
<dbReference type="AlphaFoldDB" id="A0AAN8B6F6"/>
<keyword evidence="3" id="KW-1185">Reference proteome</keyword>
<accession>A0AAN8B6F6</accession>
<gene>
    <name evidence="2" type="ORF">CesoFtcFv8_024752</name>
</gene>
<proteinExistence type="predicted"/>
<reference evidence="2 3" key="1">
    <citation type="journal article" date="2023" name="Mol. Biol. Evol.">
        <title>Genomics of Secondarily Temperate Adaptation in the Only Non-Antarctic Icefish.</title>
        <authorList>
            <person name="Rivera-Colon A.G."/>
            <person name="Rayamajhi N."/>
            <person name="Minhas B.F."/>
            <person name="Madrigal G."/>
            <person name="Bilyk K.T."/>
            <person name="Yoon V."/>
            <person name="Hune M."/>
            <person name="Gregory S."/>
            <person name="Cheng C.H.C."/>
            <person name="Catchen J.M."/>
        </authorList>
    </citation>
    <scope>NUCLEOTIDE SEQUENCE [LARGE SCALE GENOMIC DNA]</scope>
    <source>
        <strain evidence="2">JC2023a</strain>
    </source>
</reference>
<comment type="caution">
    <text evidence="2">The sequence shown here is derived from an EMBL/GenBank/DDBJ whole genome shotgun (WGS) entry which is preliminary data.</text>
</comment>
<name>A0AAN8B6F6_9TELE</name>
<protein>
    <submittedName>
        <fullName evidence="2">Uncharacterized protein</fullName>
    </submittedName>
</protein>
<evidence type="ECO:0000313" key="2">
    <source>
        <dbReference type="EMBL" id="KAK5879455.1"/>
    </source>
</evidence>
<evidence type="ECO:0000256" key="1">
    <source>
        <dbReference type="SAM" id="MobiDB-lite"/>
    </source>
</evidence>
<dbReference type="Proteomes" id="UP001335648">
    <property type="component" value="Unassembled WGS sequence"/>
</dbReference>
<feature type="region of interest" description="Disordered" evidence="1">
    <location>
        <begin position="1"/>
        <end position="94"/>
    </location>
</feature>
<evidence type="ECO:0000313" key="3">
    <source>
        <dbReference type="Proteomes" id="UP001335648"/>
    </source>
</evidence>
<sequence>MGGKGDSWCQCTAGKPPARTRDDITTDGALAEEVDSEGAISGPKEEDRKDISPAVDSGGAIDGPEKGDREDISPASTRKPPSAGQRKRIRKTSL</sequence>
<feature type="compositionally biased region" description="Basic and acidic residues" evidence="1">
    <location>
        <begin position="63"/>
        <end position="72"/>
    </location>
</feature>
<organism evidence="2 3">
    <name type="scientific">Champsocephalus esox</name>
    <name type="common">pike icefish</name>
    <dbReference type="NCBI Taxonomy" id="159716"/>
    <lineage>
        <taxon>Eukaryota</taxon>
        <taxon>Metazoa</taxon>
        <taxon>Chordata</taxon>
        <taxon>Craniata</taxon>
        <taxon>Vertebrata</taxon>
        <taxon>Euteleostomi</taxon>
        <taxon>Actinopterygii</taxon>
        <taxon>Neopterygii</taxon>
        <taxon>Teleostei</taxon>
        <taxon>Neoteleostei</taxon>
        <taxon>Acanthomorphata</taxon>
        <taxon>Eupercaria</taxon>
        <taxon>Perciformes</taxon>
        <taxon>Notothenioidei</taxon>
        <taxon>Channichthyidae</taxon>
        <taxon>Champsocephalus</taxon>
    </lineage>
</organism>
<feature type="compositionally biased region" description="Basic residues" evidence="1">
    <location>
        <begin position="85"/>
        <end position="94"/>
    </location>
</feature>